<accession>A0A401USH1</accession>
<dbReference type="GO" id="GO:0003677">
    <property type="term" value="F:DNA binding"/>
    <property type="evidence" value="ECO:0007669"/>
    <property type="project" value="InterPro"/>
</dbReference>
<dbReference type="RefSeq" id="WP_125005226.1">
    <property type="nucleotide sequence ID" value="NZ_BHYK01000034.1"/>
</dbReference>
<dbReference type="InterPro" id="IPR010982">
    <property type="entry name" value="Lambda_DNA-bd_dom_sf"/>
</dbReference>
<comment type="caution">
    <text evidence="2">The sequence shown here is derived from an EMBL/GenBank/DDBJ whole genome shotgun (WGS) entry which is preliminary data.</text>
</comment>
<dbReference type="SMART" id="SM00530">
    <property type="entry name" value="HTH_XRE"/>
    <property type="match status" value="1"/>
</dbReference>
<dbReference type="CDD" id="cd00093">
    <property type="entry name" value="HTH_XRE"/>
    <property type="match status" value="1"/>
</dbReference>
<dbReference type="EMBL" id="BHYK01000034">
    <property type="protein sequence ID" value="GCD12487.1"/>
    <property type="molecule type" value="Genomic_DNA"/>
</dbReference>
<feature type="domain" description="HTH cro/C1-type" evidence="1">
    <location>
        <begin position="6"/>
        <end position="61"/>
    </location>
</feature>
<name>A0A401USH1_9CLOT</name>
<evidence type="ECO:0000259" key="1">
    <source>
        <dbReference type="PROSITE" id="PS50943"/>
    </source>
</evidence>
<keyword evidence="3" id="KW-1185">Reference proteome</keyword>
<dbReference type="PROSITE" id="PS50943">
    <property type="entry name" value="HTH_CROC1"/>
    <property type="match status" value="1"/>
</dbReference>
<dbReference type="OrthoDB" id="1931206at2"/>
<evidence type="ECO:0000313" key="3">
    <source>
        <dbReference type="Proteomes" id="UP000287872"/>
    </source>
</evidence>
<evidence type="ECO:0000313" key="2">
    <source>
        <dbReference type="EMBL" id="GCD12487.1"/>
    </source>
</evidence>
<dbReference type="Proteomes" id="UP000287872">
    <property type="component" value="Unassembled WGS sequence"/>
</dbReference>
<dbReference type="SUPFAM" id="SSF47413">
    <property type="entry name" value="lambda repressor-like DNA-binding domains"/>
    <property type="match status" value="1"/>
</dbReference>
<protein>
    <recommendedName>
        <fullName evidence="1">HTH cro/C1-type domain-containing protein</fullName>
    </recommendedName>
</protein>
<organism evidence="2 3">
    <name type="scientific">Clostridium tagluense</name>
    <dbReference type="NCBI Taxonomy" id="360422"/>
    <lineage>
        <taxon>Bacteria</taxon>
        <taxon>Bacillati</taxon>
        <taxon>Bacillota</taxon>
        <taxon>Clostridia</taxon>
        <taxon>Eubacteriales</taxon>
        <taxon>Clostridiaceae</taxon>
        <taxon>Clostridium</taxon>
    </lineage>
</organism>
<gene>
    <name evidence="2" type="ORF">Ctaglu_41100</name>
</gene>
<dbReference type="AlphaFoldDB" id="A0A401USH1"/>
<proteinExistence type="predicted"/>
<sequence>MYKMKIREYREKKKWSQRRLSIASGVSQTAISAIEGIRKSPTVCTVEKIGIALGICPHHLIEFDCKHICRRRCSK</sequence>
<dbReference type="Gene3D" id="1.10.260.40">
    <property type="entry name" value="lambda repressor-like DNA-binding domains"/>
    <property type="match status" value="1"/>
</dbReference>
<dbReference type="InterPro" id="IPR001387">
    <property type="entry name" value="Cro/C1-type_HTH"/>
</dbReference>
<reference evidence="2 3" key="1">
    <citation type="submission" date="2018-11" db="EMBL/GenBank/DDBJ databases">
        <title>Genome sequencing and assembly of Clostridium tagluense strain A121.</title>
        <authorList>
            <person name="Murakami T."/>
            <person name="Segawa T."/>
            <person name="Shcherbakova V.A."/>
            <person name="Mori H."/>
            <person name="Yoshimura Y."/>
        </authorList>
    </citation>
    <scope>NUCLEOTIDE SEQUENCE [LARGE SCALE GENOMIC DNA]</scope>
    <source>
        <strain evidence="2 3">A121</strain>
    </source>
</reference>
<dbReference type="Pfam" id="PF01381">
    <property type="entry name" value="HTH_3"/>
    <property type="match status" value="1"/>
</dbReference>